<dbReference type="PROSITE" id="PS51805">
    <property type="entry name" value="EPHD"/>
    <property type="match status" value="1"/>
</dbReference>
<evidence type="ECO:0000256" key="3">
    <source>
        <dbReference type="ARBA" id="ARBA00022833"/>
    </source>
</evidence>
<dbReference type="InterPro" id="IPR001965">
    <property type="entry name" value="Znf_PHD"/>
</dbReference>
<dbReference type="SMART" id="SM00249">
    <property type="entry name" value="PHD"/>
    <property type="match status" value="1"/>
</dbReference>
<proteinExistence type="predicted"/>
<dbReference type="GeneID" id="17255508"/>
<evidence type="ECO:0000259" key="5">
    <source>
        <dbReference type="PROSITE" id="PS50016"/>
    </source>
</evidence>
<keyword evidence="1" id="KW-0479">Metal-binding</keyword>
<evidence type="ECO:0000259" key="6">
    <source>
        <dbReference type="PROSITE" id="PS51805"/>
    </source>
</evidence>
<sequence>YEELACCNVCGEGDWEEDNKIIFCDSCDLAVHQVCYGAGARVIPEGDAPWFCDMCKFSKRAGGSSRRVEQECILCPEKGGAMKRTTDGRWAHITCALWVPNAQFLDAEGRDVIHPFAIHEDRLKLVCTICDKRMGACIQC</sequence>
<dbReference type="InterPro" id="IPR013083">
    <property type="entry name" value="Znf_RING/FYVE/PHD"/>
</dbReference>
<evidence type="ECO:0000256" key="2">
    <source>
        <dbReference type="ARBA" id="ARBA00022771"/>
    </source>
</evidence>
<dbReference type="InterPro" id="IPR019786">
    <property type="entry name" value="Zinc_finger_PHD-type_CS"/>
</dbReference>
<dbReference type="STRING" id="2903.R1DEX7"/>
<name>A0A0D3IDR1_EMIH1</name>
<dbReference type="InterPro" id="IPR050701">
    <property type="entry name" value="Histone_Mod_Regulator"/>
</dbReference>
<dbReference type="GO" id="GO:0006357">
    <property type="term" value="P:regulation of transcription by RNA polymerase II"/>
    <property type="evidence" value="ECO:0007669"/>
    <property type="project" value="TreeGrafter"/>
</dbReference>
<dbReference type="InterPro" id="IPR011011">
    <property type="entry name" value="Znf_FYVE_PHD"/>
</dbReference>
<evidence type="ECO:0000313" key="8">
    <source>
        <dbReference type="Proteomes" id="UP000013827"/>
    </source>
</evidence>
<reference evidence="8" key="1">
    <citation type="journal article" date="2013" name="Nature">
        <title>Pan genome of the phytoplankton Emiliania underpins its global distribution.</title>
        <authorList>
            <person name="Read B.A."/>
            <person name="Kegel J."/>
            <person name="Klute M.J."/>
            <person name="Kuo A."/>
            <person name="Lefebvre S.C."/>
            <person name="Maumus F."/>
            <person name="Mayer C."/>
            <person name="Miller J."/>
            <person name="Monier A."/>
            <person name="Salamov A."/>
            <person name="Young J."/>
            <person name="Aguilar M."/>
            <person name="Claverie J.M."/>
            <person name="Frickenhaus S."/>
            <person name="Gonzalez K."/>
            <person name="Herman E.K."/>
            <person name="Lin Y.C."/>
            <person name="Napier J."/>
            <person name="Ogata H."/>
            <person name="Sarno A.F."/>
            <person name="Shmutz J."/>
            <person name="Schroeder D."/>
            <person name="de Vargas C."/>
            <person name="Verret F."/>
            <person name="von Dassow P."/>
            <person name="Valentin K."/>
            <person name="Van de Peer Y."/>
            <person name="Wheeler G."/>
            <person name="Dacks J.B."/>
            <person name="Delwiche C.F."/>
            <person name="Dyhrman S.T."/>
            <person name="Glockner G."/>
            <person name="John U."/>
            <person name="Richards T."/>
            <person name="Worden A.Z."/>
            <person name="Zhang X."/>
            <person name="Grigoriev I.V."/>
            <person name="Allen A.E."/>
            <person name="Bidle K."/>
            <person name="Borodovsky M."/>
            <person name="Bowler C."/>
            <person name="Brownlee C."/>
            <person name="Cock J.M."/>
            <person name="Elias M."/>
            <person name="Gladyshev V.N."/>
            <person name="Groth M."/>
            <person name="Guda C."/>
            <person name="Hadaegh A."/>
            <person name="Iglesias-Rodriguez M.D."/>
            <person name="Jenkins J."/>
            <person name="Jones B.M."/>
            <person name="Lawson T."/>
            <person name="Leese F."/>
            <person name="Lindquist E."/>
            <person name="Lobanov A."/>
            <person name="Lomsadze A."/>
            <person name="Malik S.B."/>
            <person name="Marsh M.E."/>
            <person name="Mackinder L."/>
            <person name="Mock T."/>
            <person name="Mueller-Roeber B."/>
            <person name="Pagarete A."/>
            <person name="Parker M."/>
            <person name="Probert I."/>
            <person name="Quesneville H."/>
            <person name="Raines C."/>
            <person name="Rensing S.A."/>
            <person name="Riano-Pachon D.M."/>
            <person name="Richier S."/>
            <person name="Rokitta S."/>
            <person name="Shiraiwa Y."/>
            <person name="Soanes D.M."/>
            <person name="van der Giezen M."/>
            <person name="Wahlund T.M."/>
            <person name="Williams B."/>
            <person name="Wilson W."/>
            <person name="Wolfe G."/>
            <person name="Wurch L.L."/>
        </authorList>
    </citation>
    <scope>NUCLEOTIDE SEQUENCE</scope>
</reference>
<dbReference type="Pfam" id="PF13832">
    <property type="entry name" value="zf-HC5HC2H_2"/>
    <property type="match status" value="1"/>
</dbReference>
<dbReference type="SUPFAM" id="SSF57903">
    <property type="entry name" value="FYVE/PHD zinc finger"/>
    <property type="match status" value="1"/>
</dbReference>
<dbReference type="OMA" id="CALWHEG"/>
<dbReference type="PaxDb" id="2903-EOD09396"/>
<feature type="domain" description="PHD-type" evidence="5">
    <location>
        <begin position="4"/>
        <end position="58"/>
    </location>
</feature>
<dbReference type="PANTHER" id="PTHR13793:SF107">
    <property type="entry name" value="BROMODOMAIN-CONTAINING PROTEIN HOMOLOG"/>
    <property type="match status" value="1"/>
</dbReference>
<keyword evidence="2 4" id="KW-0863">Zinc-finger</keyword>
<dbReference type="InterPro" id="IPR034732">
    <property type="entry name" value="EPHD"/>
</dbReference>
<protein>
    <recommendedName>
        <fullName evidence="9">PHD-type domain-containing protein</fullName>
    </recommendedName>
</protein>
<dbReference type="AlphaFoldDB" id="A0A0D3IDR1"/>
<dbReference type="HOGENOM" id="CLU_100457_1_0_1"/>
<dbReference type="Proteomes" id="UP000013827">
    <property type="component" value="Unassembled WGS sequence"/>
</dbReference>
<dbReference type="PROSITE" id="PS50016">
    <property type="entry name" value="ZF_PHD_2"/>
    <property type="match status" value="1"/>
</dbReference>
<dbReference type="RefSeq" id="XP_005761825.1">
    <property type="nucleotide sequence ID" value="XM_005761768.1"/>
</dbReference>
<dbReference type="Gene3D" id="3.30.40.10">
    <property type="entry name" value="Zinc/RING finger domain, C3HC4 (zinc finger)"/>
    <property type="match status" value="2"/>
</dbReference>
<dbReference type="GO" id="GO:0008270">
    <property type="term" value="F:zinc ion binding"/>
    <property type="evidence" value="ECO:0007669"/>
    <property type="project" value="UniProtKB-KW"/>
</dbReference>
<dbReference type="EnsemblProtists" id="EOD09396">
    <property type="protein sequence ID" value="EOD09396"/>
    <property type="gene ID" value="EMIHUDRAFT_57793"/>
</dbReference>
<accession>A0A0D3IDR1</accession>
<dbReference type="KEGG" id="ehx:EMIHUDRAFT_57793"/>
<keyword evidence="3" id="KW-0862">Zinc</keyword>
<evidence type="ECO:0008006" key="9">
    <source>
        <dbReference type="Google" id="ProtNLM"/>
    </source>
</evidence>
<dbReference type="PANTHER" id="PTHR13793">
    <property type="entry name" value="PHD FINGER PROTEINS"/>
    <property type="match status" value="1"/>
</dbReference>
<evidence type="ECO:0000256" key="4">
    <source>
        <dbReference type="PROSITE-ProRule" id="PRU00146"/>
    </source>
</evidence>
<dbReference type="eggNOG" id="KOG0954">
    <property type="taxonomic scope" value="Eukaryota"/>
</dbReference>
<dbReference type="Pfam" id="PF00628">
    <property type="entry name" value="PHD"/>
    <property type="match status" value="1"/>
</dbReference>
<reference evidence="7" key="2">
    <citation type="submission" date="2024-10" db="UniProtKB">
        <authorList>
            <consortium name="EnsemblProtists"/>
        </authorList>
    </citation>
    <scope>IDENTIFICATION</scope>
</reference>
<feature type="domain" description="PHD-type" evidence="6">
    <location>
        <begin position="69"/>
        <end position="140"/>
    </location>
</feature>
<dbReference type="InterPro" id="IPR019787">
    <property type="entry name" value="Znf_PHD-finger"/>
</dbReference>
<evidence type="ECO:0000256" key="1">
    <source>
        <dbReference type="ARBA" id="ARBA00022723"/>
    </source>
</evidence>
<dbReference type="PROSITE" id="PS01359">
    <property type="entry name" value="ZF_PHD_1"/>
    <property type="match status" value="1"/>
</dbReference>
<organism evidence="7 8">
    <name type="scientific">Emiliania huxleyi (strain CCMP1516)</name>
    <dbReference type="NCBI Taxonomy" id="280463"/>
    <lineage>
        <taxon>Eukaryota</taxon>
        <taxon>Haptista</taxon>
        <taxon>Haptophyta</taxon>
        <taxon>Prymnesiophyceae</taxon>
        <taxon>Isochrysidales</taxon>
        <taxon>Noelaerhabdaceae</taxon>
        <taxon>Emiliania</taxon>
    </lineage>
</organism>
<evidence type="ECO:0000313" key="7">
    <source>
        <dbReference type="EnsemblProtists" id="EOD09396"/>
    </source>
</evidence>
<keyword evidence="8" id="KW-1185">Reference proteome</keyword>